<dbReference type="Pfam" id="PF13458">
    <property type="entry name" value="Peripla_BP_6"/>
    <property type="match status" value="1"/>
</dbReference>
<dbReference type="PANTHER" id="PTHR30483">
    <property type="entry name" value="LEUCINE-SPECIFIC-BINDING PROTEIN"/>
    <property type="match status" value="1"/>
</dbReference>
<accession>A0A4Q9GNP1</accession>
<dbReference type="Proteomes" id="UP000291613">
    <property type="component" value="Unassembled WGS sequence"/>
</dbReference>
<feature type="chain" id="PRO_5020298086" evidence="4">
    <location>
        <begin position="20"/>
        <end position="402"/>
    </location>
</feature>
<evidence type="ECO:0000256" key="2">
    <source>
        <dbReference type="ARBA" id="ARBA00022729"/>
    </source>
</evidence>
<feature type="domain" description="Leucine-binding protein" evidence="5">
    <location>
        <begin position="25"/>
        <end position="365"/>
    </location>
</feature>
<evidence type="ECO:0000256" key="4">
    <source>
        <dbReference type="SAM" id="SignalP"/>
    </source>
</evidence>
<evidence type="ECO:0000259" key="5">
    <source>
        <dbReference type="Pfam" id="PF13458"/>
    </source>
</evidence>
<sequence>MRKVIALVALLGSAGIARSGELPTFKLGVLTDMTGVYADTGGPGSVAAAKMAVEDFRPETKGFRVEVVVGDHQNKADIGSAIVRRWFDVEAVDAVADAPTSSVALAVSNIVRDKNKVLMVSSAGSSDLTGKNCTPNTIHWTYDTWALANSAAKAVTAEGGKSWYFITADYAFGHALERDATQAITNAGGDVAGHALAPFQTTDFSSFVLQAQGSGADVVAMATAGGDTINAVKQASEFGLMGSGQKVVALLGYITDIHAIGLETAQGLRLTEAFYWDMNAATRAFTERYRAANEGRIPTMNQAGVYSATLHWMKAIAAIGPAKAHDGAVVVAQMKALPTQDPLFGEGSVRADGRALHDLYVFEVKRPSESKAPYDYYKLLTTIPGDQAFRPLENGGCPLVSQ</sequence>
<keyword evidence="3" id="KW-0813">Transport</keyword>
<dbReference type="OrthoDB" id="5794591at2"/>
<dbReference type="InterPro" id="IPR028081">
    <property type="entry name" value="Leu-bd"/>
</dbReference>
<dbReference type="PANTHER" id="PTHR30483:SF6">
    <property type="entry name" value="PERIPLASMIC BINDING PROTEIN OF ABC TRANSPORTER FOR NATURAL AMINO ACIDS"/>
    <property type="match status" value="1"/>
</dbReference>
<dbReference type="CDD" id="cd06327">
    <property type="entry name" value="PBP1_SBP-like"/>
    <property type="match status" value="1"/>
</dbReference>
<gene>
    <name evidence="6" type="ORF">EYR15_10710</name>
</gene>
<dbReference type="EMBL" id="SIUB01000004">
    <property type="protein sequence ID" value="TBN53470.1"/>
    <property type="molecule type" value="Genomic_DNA"/>
</dbReference>
<organism evidence="6 7">
    <name type="scientific">Hansschlegelia quercus</name>
    <dbReference type="NCBI Taxonomy" id="2528245"/>
    <lineage>
        <taxon>Bacteria</taxon>
        <taxon>Pseudomonadati</taxon>
        <taxon>Pseudomonadota</taxon>
        <taxon>Alphaproteobacteria</taxon>
        <taxon>Hyphomicrobiales</taxon>
        <taxon>Methylopilaceae</taxon>
        <taxon>Hansschlegelia</taxon>
    </lineage>
</organism>
<reference evidence="6 7" key="1">
    <citation type="submission" date="2019-02" db="EMBL/GenBank/DDBJ databases">
        <title>Hansschlegelia quercus sp. nov., a novel methylotrophic bacterium from buds of oak (Quercus robur L.).</title>
        <authorList>
            <person name="Agafonova N.V."/>
            <person name="Kaparullina E.N."/>
            <person name="Grouzdev D.S."/>
            <person name="Doronina N.V."/>
        </authorList>
    </citation>
    <scope>NUCLEOTIDE SEQUENCE [LARGE SCALE GENOMIC DNA]</scope>
    <source>
        <strain evidence="6 7">Dub</strain>
    </source>
</reference>
<dbReference type="InterPro" id="IPR028082">
    <property type="entry name" value="Peripla_BP_I"/>
</dbReference>
<name>A0A4Q9GNP1_9HYPH</name>
<dbReference type="RefSeq" id="WP_131003526.1">
    <property type="nucleotide sequence ID" value="NZ_JBHSZR010000007.1"/>
</dbReference>
<evidence type="ECO:0000313" key="6">
    <source>
        <dbReference type="EMBL" id="TBN53470.1"/>
    </source>
</evidence>
<dbReference type="GO" id="GO:0006865">
    <property type="term" value="P:amino acid transport"/>
    <property type="evidence" value="ECO:0007669"/>
    <property type="project" value="UniProtKB-KW"/>
</dbReference>
<comment type="similarity">
    <text evidence="1">Belongs to the leucine-binding protein family.</text>
</comment>
<keyword evidence="3" id="KW-0029">Amino-acid transport</keyword>
<keyword evidence="7" id="KW-1185">Reference proteome</keyword>
<comment type="caution">
    <text evidence="6">The sequence shown here is derived from an EMBL/GenBank/DDBJ whole genome shotgun (WGS) entry which is preliminary data.</text>
</comment>
<dbReference type="AlphaFoldDB" id="A0A4Q9GNP1"/>
<evidence type="ECO:0000313" key="7">
    <source>
        <dbReference type="Proteomes" id="UP000291613"/>
    </source>
</evidence>
<dbReference type="InterPro" id="IPR051010">
    <property type="entry name" value="BCAA_transport"/>
</dbReference>
<dbReference type="Gene3D" id="3.40.50.2300">
    <property type="match status" value="2"/>
</dbReference>
<feature type="signal peptide" evidence="4">
    <location>
        <begin position="1"/>
        <end position="19"/>
    </location>
</feature>
<dbReference type="SUPFAM" id="SSF53822">
    <property type="entry name" value="Periplasmic binding protein-like I"/>
    <property type="match status" value="1"/>
</dbReference>
<keyword evidence="2 4" id="KW-0732">Signal</keyword>
<evidence type="ECO:0000256" key="3">
    <source>
        <dbReference type="ARBA" id="ARBA00022970"/>
    </source>
</evidence>
<protein>
    <submittedName>
        <fullName evidence="6">ABC transporter substrate-binding protein</fullName>
    </submittedName>
</protein>
<evidence type="ECO:0000256" key="1">
    <source>
        <dbReference type="ARBA" id="ARBA00010062"/>
    </source>
</evidence>
<proteinExistence type="inferred from homology"/>